<evidence type="ECO:0000256" key="6">
    <source>
        <dbReference type="ARBA" id="ARBA00023136"/>
    </source>
</evidence>
<feature type="transmembrane region" description="Helical" evidence="8">
    <location>
        <begin position="99"/>
        <end position="132"/>
    </location>
</feature>
<keyword evidence="6 8" id="KW-0472">Membrane</keyword>
<feature type="transmembrane region" description="Helical" evidence="8">
    <location>
        <begin position="385"/>
        <end position="405"/>
    </location>
</feature>
<evidence type="ECO:0000256" key="3">
    <source>
        <dbReference type="ARBA" id="ARBA00022679"/>
    </source>
</evidence>
<evidence type="ECO:0000256" key="2">
    <source>
        <dbReference type="ARBA" id="ARBA00022475"/>
    </source>
</evidence>
<accession>A0AAU7XBM7</accession>
<reference evidence="9" key="1">
    <citation type="submission" date="2024-06" db="EMBL/GenBank/DDBJ databases">
        <title>Methylostella associata gen. nov., sp. nov., a novel Ancalomicrobiaceae-affiliated facultatively methylotrophic bacteria that feed on methanotrophs of the genus Methylococcus.</title>
        <authorList>
            <person name="Saltykova V."/>
            <person name="Danilova O.V."/>
            <person name="Oshkin I.Y."/>
            <person name="Belova S.E."/>
            <person name="Pimenov N.V."/>
            <person name="Dedysh S.N."/>
        </authorList>
    </citation>
    <scope>NUCLEOTIDE SEQUENCE</scope>
    <source>
        <strain evidence="9">S20</strain>
    </source>
</reference>
<dbReference type="RefSeq" id="WP_407050243.1">
    <property type="nucleotide sequence ID" value="NZ_CP158568.1"/>
</dbReference>
<feature type="transmembrane region" description="Helical" evidence="8">
    <location>
        <begin position="144"/>
        <end position="164"/>
    </location>
</feature>
<dbReference type="EC" id="2.4.-.-" evidence="9"/>
<organism evidence="9">
    <name type="scientific">Methyloraptor flagellatus</name>
    <dbReference type="NCBI Taxonomy" id="3162530"/>
    <lineage>
        <taxon>Bacteria</taxon>
        <taxon>Pseudomonadati</taxon>
        <taxon>Pseudomonadota</taxon>
        <taxon>Alphaproteobacteria</taxon>
        <taxon>Hyphomicrobiales</taxon>
        <taxon>Ancalomicrobiaceae</taxon>
        <taxon>Methyloraptor</taxon>
    </lineage>
</organism>
<keyword evidence="2" id="KW-1003">Cell membrane</keyword>
<feature type="transmembrane region" description="Helical" evidence="8">
    <location>
        <begin position="184"/>
        <end position="208"/>
    </location>
</feature>
<feature type="transmembrane region" description="Helical" evidence="8">
    <location>
        <begin position="281"/>
        <end position="299"/>
    </location>
</feature>
<keyword evidence="4 8" id="KW-0812">Transmembrane</keyword>
<dbReference type="AlphaFoldDB" id="A0AAU7XBM7"/>
<evidence type="ECO:0000313" key="9">
    <source>
        <dbReference type="EMBL" id="XBY45153.1"/>
    </source>
</evidence>
<evidence type="ECO:0000256" key="4">
    <source>
        <dbReference type="ARBA" id="ARBA00022692"/>
    </source>
</evidence>
<dbReference type="EMBL" id="CP158568">
    <property type="protein sequence ID" value="XBY45153.1"/>
    <property type="molecule type" value="Genomic_DNA"/>
</dbReference>
<dbReference type="InterPro" id="IPR018584">
    <property type="entry name" value="GT87"/>
</dbReference>
<sequence>MFETLKSGRFFDAGRARVYAWLTAGLTAAIAIGWIALSRDGIDPTGKPLGTDFVSFYAASKIALDGAAADAWSIARHGLEEARLFPGEHDYTAFFYPPVFLLVCLPLALMPYFVALGVWLVATGAAAIAVLRRLGRGADGRARIGLAAMLGFPAVFVNAGHGQNAYLSTALFGGGALLLDRRPVLAGALLGGLVFKPHLAIVLPFALAASRRWRAFFACGASALGLIGLSAGLFGLDAWRGFLAGSAVARATLEQGLVEPAKMQSVFAAVRLVGGSVAAGYGLQALVAVGVIVVLTHALRRVSSAGRRAESRPGETEGAAMAAAALLASPFLLDYDLMLLAIPLVVLTRTGLDRGFRPWEIAVLLAAYILPLVSRSIGLALHVPLAPMVVLAVFALAVGRIGSAAGARDDEPTREAGELPAG</sequence>
<dbReference type="Pfam" id="PF09594">
    <property type="entry name" value="GT87"/>
    <property type="match status" value="1"/>
</dbReference>
<evidence type="ECO:0000256" key="7">
    <source>
        <dbReference type="ARBA" id="ARBA00024033"/>
    </source>
</evidence>
<dbReference type="GO" id="GO:0005886">
    <property type="term" value="C:plasma membrane"/>
    <property type="evidence" value="ECO:0007669"/>
    <property type="project" value="UniProtKB-SubCell"/>
</dbReference>
<comment type="subcellular location">
    <subcellularLocation>
        <location evidence="1">Cell membrane</location>
        <topology evidence="1">Multi-pass membrane protein</topology>
    </subcellularLocation>
</comment>
<protein>
    <submittedName>
        <fullName evidence="9">Glycosyltransferase family 87 protein</fullName>
        <ecNumber evidence="9">2.4.-.-</ecNumber>
    </submittedName>
</protein>
<name>A0AAU7XBM7_9HYPH</name>
<feature type="transmembrane region" description="Helical" evidence="8">
    <location>
        <begin position="320"/>
        <end position="344"/>
    </location>
</feature>
<evidence type="ECO:0000256" key="5">
    <source>
        <dbReference type="ARBA" id="ARBA00022989"/>
    </source>
</evidence>
<keyword evidence="3 9" id="KW-0808">Transferase</keyword>
<keyword evidence="9" id="KW-0328">Glycosyltransferase</keyword>
<dbReference type="GO" id="GO:0016758">
    <property type="term" value="F:hexosyltransferase activity"/>
    <property type="evidence" value="ECO:0007669"/>
    <property type="project" value="InterPro"/>
</dbReference>
<dbReference type="KEGG" id="mflg:ABS361_02335"/>
<keyword evidence="5 8" id="KW-1133">Transmembrane helix</keyword>
<gene>
    <name evidence="9" type="ORF">ABS361_02335</name>
</gene>
<comment type="similarity">
    <text evidence="7">Belongs to the glycosyltransferase 87 family.</text>
</comment>
<feature type="transmembrane region" description="Helical" evidence="8">
    <location>
        <begin position="215"/>
        <end position="236"/>
    </location>
</feature>
<proteinExistence type="inferred from homology"/>
<feature type="transmembrane region" description="Helical" evidence="8">
    <location>
        <begin position="18"/>
        <end position="37"/>
    </location>
</feature>
<evidence type="ECO:0000256" key="1">
    <source>
        <dbReference type="ARBA" id="ARBA00004651"/>
    </source>
</evidence>
<evidence type="ECO:0000256" key="8">
    <source>
        <dbReference type="SAM" id="Phobius"/>
    </source>
</evidence>